<proteinExistence type="predicted"/>
<feature type="domain" description="N-acetyltransferase" evidence="1">
    <location>
        <begin position="106"/>
        <end position="264"/>
    </location>
</feature>
<protein>
    <submittedName>
        <fullName evidence="2">GNAT family N-acetyltransferase</fullName>
    </submittedName>
</protein>
<sequence length="264" mass="29224">MHESLREHYACTGATWMIADLPFVGVVVEEPILSWTDVYCPLVAPELVHDPALVGVLLEARQEIWNAERVILRLPTQTRDPGDPRLRRLAQYLHKEARRHDEPASVEIVPVTPNTQEFVHGLLAKAILNGYRDSALDFDRALEYVRATYTLGQEERASSLVAIDGGRAVGHITWTEATDDVTSREITEIVDVYVLEDREGTGISKQLTQALENRLAGGRTLRGNVISDDPGAGRVAAGLASWGWRFVFDLWVNGDPVPASHGIS</sequence>
<organism evidence="2 3">
    <name type="scientific">Eiseniibacteriota bacterium</name>
    <dbReference type="NCBI Taxonomy" id="2212470"/>
    <lineage>
        <taxon>Bacteria</taxon>
        <taxon>Candidatus Eiseniibacteriota</taxon>
    </lineage>
</organism>
<dbReference type="PROSITE" id="PS51186">
    <property type="entry name" value="GNAT"/>
    <property type="match status" value="1"/>
</dbReference>
<dbReference type="Pfam" id="PF00583">
    <property type="entry name" value="Acetyltransf_1"/>
    <property type="match status" value="1"/>
</dbReference>
<evidence type="ECO:0000313" key="2">
    <source>
        <dbReference type="EMBL" id="TMQ69209.1"/>
    </source>
</evidence>
<name>A0A538U0A4_UNCEI</name>
<accession>A0A538U0A4</accession>
<dbReference type="GO" id="GO:0016747">
    <property type="term" value="F:acyltransferase activity, transferring groups other than amino-acyl groups"/>
    <property type="evidence" value="ECO:0007669"/>
    <property type="project" value="InterPro"/>
</dbReference>
<evidence type="ECO:0000259" key="1">
    <source>
        <dbReference type="PROSITE" id="PS51186"/>
    </source>
</evidence>
<dbReference type="EMBL" id="VBPA01000327">
    <property type="protein sequence ID" value="TMQ69209.1"/>
    <property type="molecule type" value="Genomic_DNA"/>
</dbReference>
<keyword evidence="2" id="KW-0808">Transferase</keyword>
<evidence type="ECO:0000313" key="3">
    <source>
        <dbReference type="Proteomes" id="UP000319836"/>
    </source>
</evidence>
<dbReference type="CDD" id="cd04301">
    <property type="entry name" value="NAT_SF"/>
    <property type="match status" value="1"/>
</dbReference>
<comment type="caution">
    <text evidence="2">The sequence shown here is derived from an EMBL/GenBank/DDBJ whole genome shotgun (WGS) entry which is preliminary data.</text>
</comment>
<reference evidence="2 3" key="1">
    <citation type="journal article" date="2019" name="Nat. Microbiol.">
        <title>Mediterranean grassland soil C-N compound turnover is dependent on rainfall and depth, and is mediated by genomically divergent microorganisms.</title>
        <authorList>
            <person name="Diamond S."/>
            <person name="Andeer P.F."/>
            <person name="Li Z."/>
            <person name="Crits-Christoph A."/>
            <person name="Burstein D."/>
            <person name="Anantharaman K."/>
            <person name="Lane K.R."/>
            <person name="Thomas B.C."/>
            <person name="Pan C."/>
            <person name="Northen T.R."/>
            <person name="Banfield J.F."/>
        </authorList>
    </citation>
    <scope>NUCLEOTIDE SEQUENCE [LARGE SCALE GENOMIC DNA]</scope>
    <source>
        <strain evidence="2">WS_10</strain>
    </source>
</reference>
<dbReference type="SUPFAM" id="SSF55729">
    <property type="entry name" value="Acyl-CoA N-acyltransferases (Nat)"/>
    <property type="match status" value="1"/>
</dbReference>
<dbReference type="Proteomes" id="UP000319836">
    <property type="component" value="Unassembled WGS sequence"/>
</dbReference>
<dbReference type="Gene3D" id="3.40.630.30">
    <property type="match status" value="1"/>
</dbReference>
<dbReference type="AlphaFoldDB" id="A0A538U0A4"/>
<dbReference type="InterPro" id="IPR016181">
    <property type="entry name" value="Acyl_CoA_acyltransferase"/>
</dbReference>
<gene>
    <name evidence="2" type="ORF">E6K80_12455</name>
</gene>
<dbReference type="InterPro" id="IPR000182">
    <property type="entry name" value="GNAT_dom"/>
</dbReference>